<keyword evidence="5 8" id="KW-0812">Transmembrane</keyword>
<dbReference type="AlphaFoldDB" id="A0A103E7D4"/>
<feature type="transmembrane region" description="Helical" evidence="8">
    <location>
        <begin position="177"/>
        <end position="196"/>
    </location>
</feature>
<evidence type="ECO:0000256" key="3">
    <source>
        <dbReference type="ARBA" id="ARBA00022676"/>
    </source>
</evidence>
<evidence type="ECO:0000256" key="1">
    <source>
        <dbReference type="ARBA" id="ARBA00004651"/>
    </source>
</evidence>
<keyword evidence="10" id="KW-1185">Reference proteome</keyword>
<dbReference type="GO" id="GO:0005886">
    <property type="term" value="C:plasma membrane"/>
    <property type="evidence" value="ECO:0007669"/>
    <property type="project" value="UniProtKB-SubCell"/>
</dbReference>
<comment type="caution">
    <text evidence="9">The sequence shown here is derived from an EMBL/GenBank/DDBJ whole genome shotgun (WGS) entry which is preliminary data.</text>
</comment>
<feature type="transmembrane region" description="Helical" evidence="8">
    <location>
        <begin position="351"/>
        <end position="372"/>
    </location>
</feature>
<gene>
    <name evidence="9" type="ORF">WS67_00510</name>
</gene>
<dbReference type="GO" id="GO:0016763">
    <property type="term" value="F:pentosyltransferase activity"/>
    <property type="evidence" value="ECO:0007669"/>
    <property type="project" value="TreeGrafter"/>
</dbReference>
<evidence type="ECO:0000256" key="8">
    <source>
        <dbReference type="SAM" id="Phobius"/>
    </source>
</evidence>
<evidence type="ECO:0000256" key="7">
    <source>
        <dbReference type="ARBA" id="ARBA00023136"/>
    </source>
</evidence>
<organism evidence="9 10">
    <name type="scientific">Burkholderia singularis</name>
    <dbReference type="NCBI Taxonomy" id="1503053"/>
    <lineage>
        <taxon>Bacteria</taxon>
        <taxon>Pseudomonadati</taxon>
        <taxon>Pseudomonadota</taxon>
        <taxon>Betaproteobacteria</taxon>
        <taxon>Burkholderiales</taxon>
        <taxon>Burkholderiaceae</taxon>
        <taxon>Burkholderia</taxon>
        <taxon>pseudomallei group</taxon>
    </lineage>
</organism>
<evidence type="ECO:0000256" key="6">
    <source>
        <dbReference type="ARBA" id="ARBA00022989"/>
    </source>
</evidence>
<keyword evidence="3" id="KW-0328">Glycosyltransferase</keyword>
<evidence type="ECO:0000313" key="10">
    <source>
        <dbReference type="Proteomes" id="UP000062788"/>
    </source>
</evidence>
<keyword evidence="7 8" id="KW-0472">Membrane</keyword>
<feature type="transmembrane region" description="Helical" evidence="8">
    <location>
        <begin position="296"/>
        <end position="316"/>
    </location>
</feature>
<comment type="subcellular location">
    <subcellularLocation>
        <location evidence="1">Cell membrane</location>
        <topology evidence="1">Multi-pass membrane protein</topology>
    </subcellularLocation>
</comment>
<proteinExistence type="predicted"/>
<keyword evidence="6 8" id="KW-1133">Transmembrane helix</keyword>
<dbReference type="OrthoDB" id="8556356at2"/>
<keyword evidence="2" id="KW-1003">Cell membrane</keyword>
<dbReference type="EMBL" id="LOWA01000011">
    <property type="protein sequence ID" value="KVE29742.1"/>
    <property type="molecule type" value="Genomic_DNA"/>
</dbReference>
<dbReference type="PANTHER" id="PTHR33908">
    <property type="entry name" value="MANNOSYLTRANSFERASE YKCB-RELATED"/>
    <property type="match status" value="1"/>
</dbReference>
<reference evidence="9 10" key="1">
    <citation type="submission" date="2015-11" db="EMBL/GenBank/DDBJ databases">
        <title>Expanding the genomic diversity of Burkholderia species for the development of highly accurate diagnostics.</title>
        <authorList>
            <person name="Sahl J."/>
            <person name="Keim P."/>
            <person name="Wagner D."/>
        </authorList>
    </citation>
    <scope>NUCLEOTIDE SEQUENCE [LARGE SCALE GENOMIC DNA]</scope>
    <source>
        <strain evidence="9 10">TSV85</strain>
    </source>
</reference>
<accession>A0A103E7D4</accession>
<dbReference type="PANTHER" id="PTHR33908:SF11">
    <property type="entry name" value="MEMBRANE PROTEIN"/>
    <property type="match status" value="1"/>
</dbReference>
<feature type="transmembrane region" description="Helical" evidence="8">
    <location>
        <begin position="63"/>
        <end position="82"/>
    </location>
</feature>
<dbReference type="GO" id="GO:0009103">
    <property type="term" value="P:lipopolysaccharide biosynthetic process"/>
    <property type="evidence" value="ECO:0007669"/>
    <property type="project" value="UniProtKB-ARBA"/>
</dbReference>
<dbReference type="InterPro" id="IPR050297">
    <property type="entry name" value="LipidA_mod_glycosyltrf_83"/>
</dbReference>
<dbReference type="Proteomes" id="UP000062788">
    <property type="component" value="Unassembled WGS sequence"/>
</dbReference>
<feature type="transmembrane region" description="Helical" evidence="8">
    <location>
        <begin position="437"/>
        <end position="458"/>
    </location>
</feature>
<feature type="transmembrane region" description="Helical" evidence="8">
    <location>
        <begin position="267"/>
        <end position="284"/>
    </location>
</feature>
<feature type="transmembrane region" description="Helical" evidence="8">
    <location>
        <begin position="478"/>
        <end position="501"/>
    </location>
</feature>
<feature type="transmembrane region" description="Helical" evidence="8">
    <location>
        <begin position="384"/>
        <end position="402"/>
    </location>
</feature>
<evidence type="ECO:0000256" key="2">
    <source>
        <dbReference type="ARBA" id="ARBA00022475"/>
    </source>
</evidence>
<name>A0A103E7D4_9BURK</name>
<protein>
    <submittedName>
        <fullName evidence="9">Glycosyl transferase</fullName>
    </submittedName>
</protein>
<keyword evidence="4 9" id="KW-0808">Transferase</keyword>
<evidence type="ECO:0000256" key="5">
    <source>
        <dbReference type="ARBA" id="ARBA00022692"/>
    </source>
</evidence>
<sequence>MQGSTPGDGHSRVPAATQHIHRSQTGPHATTAAALTAVAPAAAGQHGRAADARIPRAQAGRTAFAGLRVWLVAAAVLCAYLLPGILGHDPWKQDETYTFGIIQHMLESGDLVVPTNAGQPFLEKPPLFDWVATSLAWIFERYLPLHDAARLASALFAALAFGFAARAARVATGESRWLSLPVIGTVALAAGSLVVVKHSHDLMTDVALMAGAAIGFCGLLELVHRHAGGVDDAEDDPRLPSQPGRSNGFAALLFGAGVGISLMSKGLFVPLVFGATTLAMLALYPGCRSRSFARSLGIAALACAPFALIWPVALWLRSESLFMTWFWDNNVGRFFGFSVPTLGAENDKPLFIWRALLTVGFPAGPLALAALALGLWREWRAPRVALPLVFAGIGLVVLHLSATARQLYILPFIAPLALVAAQAVGRMPQRLATAWDYASRLLFGSVAAAAWIVWSLMSSRDASHAAIAWLGRWLPLDWTMPFEPALVLPALALTIGWLALLPTLRLAGKWRGALSWTMGVIVGWGLVFTLLLPWLDVAKSYRSVFDDLSQRLALEWNDGDCMASVGLGESEAPMLYYFSGILHQPTEQPDASACTWLIVQGTRDQPPKLDDTWQPFWSGARPGDTQEMLRVYVRTPLFAKTAAAPSVAGDGRP</sequence>
<feature type="transmembrane region" description="Helical" evidence="8">
    <location>
        <begin position="244"/>
        <end position="261"/>
    </location>
</feature>
<feature type="transmembrane region" description="Helical" evidence="8">
    <location>
        <begin position="513"/>
        <end position="535"/>
    </location>
</feature>
<feature type="transmembrane region" description="Helical" evidence="8">
    <location>
        <begin position="202"/>
        <end position="223"/>
    </location>
</feature>
<dbReference type="RefSeq" id="WP_059513135.1">
    <property type="nucleotide sequence ID" value="NZ_LOWA01000011.1"/>
</dbReference>
<feature type="transmembrane region" description="Helical" evidence="8">
    <location>
        <begin position="148"/>
        <end position="165"/>
    </location>
</feature>
<evidence type="ECO:0000313" key="9">
    <source>
        <dbReference type="EMBL" id="KVE29742.1"/>
    </source>
</evidence>
<feature type="transmembrane region" description="Helical" evidence="8">
    <location>
        <begin position="408"/>
        <end position="425"/>
    </location>
</feature>
<evidence type="ECO:0000256" key="4">
    <source>
        <dbReference type="ARBA" id="ARBA00022679"/>
    </source>
</evidence>